<evidence type="ECO:0000313" key="2">
    <source>
        <dbReference type="Proteomes" id="UP000887159"/>
    </source>
</evidence>
<dbReference type="Proteomes" id="UP000887159">
    <property type="component" value="Unassembled WGS sequence"/>
</dbReference>
<comment type="caution">
    <text evidence="1">The sequence shown here is derived from an EMBL/GenBank/DDBJ whole genome shotgun (WGS) entry which is preliminary data.</text>
</comment>
<evidence type="ECO:0000313" key="1">
    <source>
        <dbReference type="EMBL" id="GFX90607.1"/>
    </source>
</evidence>
<keyword evidence="2" id="KW-1185">Reference proteome</keyword>
<dbReference type="AlphaFoldDB" id="A0A8X6RDL0"/>
<reference evidence="1" key="1">
    <citation type="submission" date="2020-08" db="EMBL/GenBank/DDBJ databases">
        <title>Multicomponent nature underlies the extraordinary mechanical properties of spider dragline silk.</title>
        <authorList>
            <person name="Kono N."/>
            <person name="Nakamura H."/>
            <person name="Mori M."/>
            <person name="Yoshida Y."/>
            <person name="Ohtoshi R."/>
            <person name="Malay A.D."/>
            <person name="Moran D.A.P."/>
            <person name="Tomita M."/>
            <person name="Numata K."/>
            <person name="Arakawa K."/>
        </authorList>
    </citation>
    <scope>NUCLEOTIDE SEQUENCE</scope>
</reference>
<proteinExistence type="predicted"/>
<name>A0A8X6RDL0_TRICX</name>
<accession>A0A8X6RDL0</accession>
<organism evidence="1 2">
    <name type="scientific">Trichonephila clavipes</name>
    <name type="common">Golden silk orbweaver</name>
    <name type="synonym">Nephila clavipes</name>
    <dbReference type="NCBI Taxonomy" id="2585209"/>
    <lineage>
        <taxon>Eukaryota</taxon>
        <taxon>Metazoa</taxon>
        <taxon>Ecdysozoa</taxon>
        <taxon>Arthropoda</taxon>
        <taxon>Chelicerata</taxon>
        <taxon>Arachnida</taxon>
        <taxon>Araneae</taxon>
        <taxon>Araneomorphae</taxon>
        <taxon>Entelegynae</taxon>
        <taxon>Araneoidea</taxon>
        <taxon>Nephilidae</taxon>
        <taxon>Trichonephila</taxon>
    </lineage>
</organism>
<gene>
    <name evidence="1" type="primary">X975_01358</name>
    <name evidence="1" type="ORF">TNCV_3194251</name>
</gene>
<protein>
    <submittedName>
        <fullName evidence="1">Uncharacterized protein</fullName>
    </submittedName>
</protein>
<dbReference type="EMBL" id="BMAU01021103">
    <property type="protein sequence ID" value="GFX90607.1"/>
    <property type="molecule type" value="Genomic_DNA"/>
</dbReference>
<sequence length="97" mass="10450">MHMGKKYLLTIAIPSYRPSVENVELSSRVQHNASPDKNCRTTVTVSSFDVTGIKPGPNLSPNQNALRIASGTEPTLIRKANTASLISCPVFELSAPL</sequence>